<dbReference type="InterPro" id="IPR022935">
    <property type="entry name" value="ClpS"/>
</dbReference>
<evidence type="ECO:0000313" key="3">
    <source>
        <dbReference type="EMBL" id="CAD9869250.1"/>
    </source>
</evidence>
<dbReference type="GO" id="GO:0030163">
    <property type="term" value="P:protein catabolic process"/>
    <property type="evidence" value="ECO:0007669"/>
    <property type="project" value="InterPro"/>
</dbReference>
<feature type="chain" id="PRO_5031310838" description="Adaptor protein ClpS core domain-containing protein" evidence="1">
    <location>
        <begin position="24"/>
        <end position="158"/>
    </location>
</feature>
<accession>A0A7S2V4Q9</accession>
<proteinExistence type="predicted"/>
<dbReference type="Pfam" id="PF02617">
    <property type="entry name" value="ClpS"/>
    <property type="match status" value="1"/>
</dbReference>
<dbReference type="GO" id="GO:0006508">
    <property type="term" value="P:proteolysis"/>
    <property type="evidence" value="ECO:0007669"/>
    <property type="project" value="InterPro"/>
</dbReference>
<protein>
    <recommendedName>
        <fullName evidence="2">Adaptor protein ClpS core domain-containing protein</fullName>
    </recommendedName>
</protein>
<sequence length="158" mass="17063">MKAGFTTGIFLLVVAMMASCALSFQSFTHGVQGKAMISSAHVAARASSVSHASLASFVSMSTVIENKPIEKKGLDNSYQPANGGDYQILLFNDNMNTREYVARCLCTIVGLSEGKAFEIMLEAHKNGMAVVGSWRYELAEAYNESLNRHGLASTLQET</sequence>
<dbReference type="PROSITE" id="PS51257">
    <property type="entry name" value="PROKAR_LIPOPROTEIN"/>
    <property type="match status" value="1"/>
</dbReference>
<dbReference type="InterPro" id="IPR003769">
    <property type="entry name" value="ClpS_core"/>
</dbReference>
<dbReference type="EMBL" id="HBHR01017951">
    <property type="protein sequence ID" value="CAD9869250.1"/>
    <property type="molecule type" value="Transcribed_RNA"/>
</dbReference>
<dbReference type="PANTHER" id="PTHR33473:SF17">
    <property type="entry name" value="ATP-DEPENDENT CLP PROTEASE ADAPTER PROTEIN CLPS1, CHLOROPLASTIC"/>
    <property type="match status" value="1"/>
</dbReference>
<dbReference type="InterPro" id="IPR014719">
    <property type="entry name" value="Ribosomal_bL12_C/ClpS-like"/>
</dbReference>
<keyword evidence="1" id="KW-0732">Signal</keyword>
<feature type="signal peptide" evidence="1">
    <location>
        <begin position="1"/>
        <end position="23"/>
    </location>
</feature>
<gene>
    <name evidence="3" type="ORF">FJAP1339_LOCUS9014</name>
</gene>
<dbReference type="Gene3D" id="3.30.1390.10">
    <property type="match status" value="1"/>
</dbReference>
<reference evidence="3" key="1">
    <citation type="submission" date="2021-01" db="EMBL/GenBank/DDBJ databases">
        <authorList>
            <person name="Corre E."/>
            <person name="Pelletier E."/>
            <person name="Niang G."/>
            <person name="Scheremetjew M."/>
            <person name="Finn R."/>
            <person name="Kale V."/>
            <person name="Holt S."/>
            <person name="Cochrane G."/>
            <person name="Meng A."/>
            <person name="Brown T."/>
            <person name="Cohen L."/>
        </authorList>
    </citation>
    <scope>NUCLEOTIDE SEQUENCE</scope>
    <source>
        <strain evidence="3">CCMP1661</strain>
    </source>
</reference>
<dbReference type="SUPFAM" id="SSF54736">
    <property type="entry name" value="ClpS-like"/>
    <property type="match status" value="1"/>
</dbReference>
<organism evidence="3">
    <name type="scientific">Fibrocapsa japonica</name>
    <dbReference type="NCBI Taxonomy" id="94617"/>
    <lineage>
        <taxon>Eukaryota</taxon>
        <taxon>Sar</taxon>
        <taxon>Stramenopiles</taxon>
        <taxon>Ochrophyta</taxon>
        <taxon>Raphidophyceae</taxon>
        <taxon>Chattonellales</taxon>
        <taxon>Chattonellaceae</taxon>
        <taxon>Fibrocapsa</taxon>
    </lineage>
</organism>
<evidence type="ECO:0000256" key="1">
    <source>
        <dbReference type="SAM" id="SignalP"/>
    </source>
</evidence>
<name>A0A7S2V4Q9_9STRA</name>
<evidence type="ECO:0000259" key="2">
    <source>
        <dbReference type="Pfam" id="PF02617"/>
    </source>
</evidence>
<dbReference type="AlphaFoldDB" id="A0A7S2V4Q9"/>
<feature type="domain" description="Adaptor protein ClpS core" evidence="2">
    <location>
        <begin position="85"/>
        <end position="151"/>
    </location>
</feature>
<dbReference type="PANTHER" id="PTHR33473">
    <property type="entry name" value="ATP-DEPENDENT CLP PROTEASE ADAPTER PROTEIN CLPS1, CHLOROPLASTIC"/>
    <property type="match status" value="1"/>
</dbReference>